<dbReference type="PANTHER" id="PTHR40465:SF1">
    <property type="entry name" value="DUF6534 DOMAIN-CONTAINING PROTEIN"/>
    <property type="match status" value="1"/>
</dbReference>
<dbReference type="Pfam" id="PF20152">
    <property type="entry name" value="DUF6534"/>
    <property type="match status" value="1"/>
</dbReference>
<evidence type="ECO:0000256" key="1">
    <source>
        <dbReference type="SAM" id="MobiDB-lite"/>
    </source>
</evidence>
<dbReference type="Proteomes" id="UP000308199">
    <property type="component" value="Unassembled WGS sequence"/>
</dbReference>
<feature type="transmembrane region" description="Helical" evidence="2">
    <location>
        <begin position="203"/>
        <end position="230"/>
    </location>
</feature>
<name>A0A4S4LC95_9AGAM</name>
<feature type="transmembrane region" description="Helical" evidence="2">
    <location>
        <begin position="55"/>
        <end position="81"/>
    </location>
</feature>
<dbReference type="OrthoDB" id="2535105at2759"/>
<evidence type="ECO:0000259" key="3">
    <source>
        <dbReference type="Pfam" id="PF20152"/>
    </source>
</evidence>
<feature type="transmembrane region" description="Helical" evidence="2">
    <location>
        <begin position="22"/>
        <end position="43"/>
    </location>
</feature>
<dbReference type="EMBL" id="SGPK01000087">
    <property type="protein sequence ID" value="THH08791.1"/>
    <property type="molecule type" value="Genomic_DNA"/>
</dbReference>
<reference evidence="4 5" key="1">
    <citation type="submission" date="2019-02" db="EMBL/GenBank/DDBJ databases">
        <title>Genome sequencing of the rare red list fungi Phellinidium pouzarii.</title>
        <authorList>
            <person name="Buettner E."/>
            <person name="Kellner H."/>
        </authorList>
    </citation>
    <scope>NUCLEOTIDE SEQUENCE [LARGE SCALE GENOMIC DNA]</scope>
    <source>
        <strain evidence="4 5">DSM 108285</strain>
    </source>
</reference>
<feature type="domain" description="DUF6534" evidence="3">
    <location>
        <begin position="176"/>
        <end position="261"/>
    </location>
</feature>
<feature type="compositionally biased region" description="Basic and acidic residues" evidence="1">
    <location>
        <begin position="318"/>
        <end position="331"/>
    </location>
</feature>
<dbReference type="InterPro" id="IPR045339">
    <property type="entry name" value="DUF6534"/>
</dbReference>
<dbReference type="AlphaFoldDB" id="A0A4S4LC95"/>
<feature type="transmembrane region" description="Helical" evidence="2">
    <location>
        <begin position="170"/>
        <end position="191"/>
    </location>
</feature>
<accession>A0A4S4LC95</accession>
<keyword evidence="2" id="KW-0812">Transmembrane</keyword>
<sequence length="339" mass="37750">MSTPAAPAVPVLPALDSTFGCLFLAGIFSTALWGAGSVQLYFYYDKYTKTDKWWLKIYIFMVYALDTLHQIFLLSSLYTYFVTNFANPAHLLLNERPLNSTAVVTALVDGFVQALFVMRVWHLSKKNYILTGILSLFVLGQTVSTMIYFGKAYNLNLIAELVSVLPEERAMDIIVTITDLSIASSMAYLLHSRRSGMRQTDTLINRLIFYTIATGLVSALAAVLALITAYVLPKTFIYLVFDLIAPKLYINSILALLNSRAKLRDGLISDSERGLSMNNMSRDGVTSSGKNNAFTTRTNVVNIKVDTQQTLTADLEAGEPKDPWERKRPELDDASVYNA</sequence>
<feature type="transmembrane region" description="Helical" evidence="2">
    <location>
        <begin position="236"/>
        <end position="257"/>
    </location>
</feature>
<feature type="region of interest" description="Disordered" evidence="1">
    <location>
        <begin position="312"/>
        <end position="339"/>
    </location>
</feature>
<keyword evidence="2" id="KW-1133">Transmembrane helix</keyword>
<feature type="transmembrane region" description="Helical" evidence="2">
    <location>
        <begin position="101"/>
        <end position="121"/>
    </location>
</feature>
<evidence type="ECO:0000313" key="4">
    <source>
        <dbReference type="EMBL" id="THH08791.1"/>
    </source>
</evidence>
<organism evidence="4 5">
    <name type="scientific">Phellinidium pouzarii</name>
    <dbReference type="NCBI Taxonomy" id="167371"/>
    <lineage>
        <taxon>Eukaryota</taxon>
        <taxon>Fungi</taxon>
        <taxon>Dikarya</taxon>
        <taxon>Basidiomycota</taxon>
        <taxon>Agaricomycotina</taxon>
        <taxon>Agaricomycetes</taxon>
        <taxon>Hymenochaetales</taxon>
        <taxon>Hymenochaetaceae</taxon>
        <taxon>Phellinidium</taxon>
    </lineage>
</organism>
<keyword evidence="2" id="KW-0472">Membrane</keyword>
<evidence type="ECO:0000313" key="5">
    <source>
        <dbReference type="Proteomes" id="UP000308199"/>
    </source>
</evidence>
<keyword evidence="5" id="KW-1185">Reference proteome</keyword>
<proteinExistence type="predicted"/>
<dbReference type="PANTHER" id="PTHR40465">
    <property type="entry name" value="CHROMOSOME 1, WHOLE GENOME SHOTGUN SEQUENCE"/>
    <property type="match status" value="1"/>
</dbReference>
<comment type="caution">
    <text evidence="4">The sequence shown here is derived from an EMBL/GenBank/DDBJ whole genome shotgun (WGS) entry which is preliminary data.</text>
</comment>
<gene>
    <name evidence="4" type="ORF">EW145_g2463</name>
</gene>
<protein>
    <recommendedName>
        <fullName evidence="3">DUF6534 domain-containing protein</fullName>
    </recommendedName>
</protein>
<feature type="transmembrane region" description="Helical" evidence="2">
    <location>
        <begin position="128"/>
        <end position="150"/>
    </location>
</feature>
<evidence type="ECO:0000256" key="2">
    <source>
        <dbReference type="SAM" id="Phobius"/>
    </source>
</evidence>